<dbReference type="Gene3D" id="2.70.9.10">
    <property type="entry name" value="Adenovirus Type 2 Hexon, domain 4"/>
    <property type="match status" value="1"/>
</dbReference>
<evidence type="ECO:0000259" key="5">
    <source>
        <dbReference type="Pfam" id="PF16903"/>
    </source>
</evidence>
<dbReference type="Proteomes" id="UP000029781">
    <property type="component" value="Segment"/>
</dbReference>
<dbReference type="EMBL" id="GU244497">
    <property type="protein sequence ID" value="ADO67376.1"/>
    <property type="molecule type" value="Genomic_DNA"/>
</dbReference>
<evidence type="ECO:0000259" key="4">
    <source>
        <dbReference type="Pfam" id="PF04451"/>
    </source>
</evidence>
<dbReference type="OrthoDB" id="5765at10239"/>
<dbReference type="InterPro" id="IPR038519">
    <property type="entry name" value="MCP_C_sf"/>
</dbReference>
<sequence length="506" mass="57243">MAGGLMQLVAYGAQDVYLTGSPEVTFFKNIYRRHTNFSVESIEQTFNGTCDFGKTVTCEINRNGDLVTKMHLFLHLPAVEAVETGDEWGYARRLGHAVIDEVKIEIGGSEIDEHYGDWLNIWYELARNNSHDSGYDQMIGNIPELTNVSKNAKPEHKLYIPLQFWFNRNNGLALPLIALQYHDVRLKLKLRPLKDVTNKKSGAQVPNVNVEDSFLLVDYIFLDAQERKKFAQATHEYLIEQLQFTGAESFKNSNESYRLNFNHPSKAIVWAPQLAKYTTGATFVDWAWDGDWSAAKDRVAKRVWLAKNLTLANSLSEDDTTEGEAVTYNGETLVDAQFVFHNDADANDLNNIVLLTNNVSSTHLSWRVDDWVANTNVGSNLTGFVVKDYMTYSLHADGTGNPVKSALLQLNGHDRFQKRDGTYFNYVQPYQHWANTPADGINSYSFALNPMDHQPSGTCNFSRIDNTTLKLELAQVQNDDSRIRIYDINYNVLRVMSGMGGLAYSN</sequence>
<protein>
    <submittedName>
        <fullName evidence="6">Major capsid protein</fullName>
    </submittedName>
</protein>
<name>E3T5B3_CROVB</name>
<organismHost>
    <name type="scientific">Cafeteria roenbergensis</name>
    <name type="common">Marine flagellate</name>
    <dbReference type="NCBI Taxonomy" id="33653"/>
</organismHost>
<dbReference type="InterPro" id="IPR031654">
    <property type="entry name" value="Capsid_N"/>
</dbReference>
<dbReference type="RefSeq" id="YP_003969975.1">
    <property type="nucleotide sequence ID" value="NC_014637.1"/>
</dbReference>
<keyword evidence="2" id="KW-0167">Capsid protein</keyword>
<dbReference type="GO" id="GO:0005198">
    <property type="term" value="F:structural molecule activity"/>
    <property type="evidence" value="ECO:0007669"/>
    <property type="project" value="InterPro"/>
</dbReference>
<evidence type="ECO:0000313" key="6">
    <source>
        <dbReference type="EMBL" id="ADO67376.1"/>
    </source>
</evidence>
<dbReference type="Gene3D" id="2.70.9.20">
    <property type="entry name" value="Major capsid protein Vp54"/>
    <property type="match status" value="1"/>
</dbReference>
<accession>E3T5B3</accession>
<reference evidence="6 7" key="1">
    <citation type="journal article" date="2010" name="Proc. Natl. Acad. Sci. U.S.A.">
        <title>Giant virus with a remarkable complement of genes infects marine zooplankton.</title>
        <authorList>
            <person name="Fischer M.G."/>
            <person name="Allen M.J."/>
            <person name="Wilson W.H."/>
            <person name="Suttle C.A."/>
        </authorList>
    </citation>
    <scope>NUCLEOTIDE SEQUENCE [LARGE SCALE GENOMIC DNA]</scope>
    <source>
        <strain evidence="6 7">BV-PW1</strain>
    </source>
</reference>
<dbReference type="SUPFAM" id="SSF49749">
    <property type="entry name" value="Group II dsDNA viruses VP"/>
    <property type="match status" value="2"/>
</dbReference>
<dbReference type="InterPro" id="IPR007542">
    <property type="entry name" value="MCP_C"/>
</dbReference>
<feature type="domain" description="Major capsid protein N-terminal" evidence="5">
    <location>
        <begin position="25"/>
        <end position="223"/>
    </location>
</feature>
<dbReference type="KEGG" id="vg:9887745"/>
<keyword evidence="3" id="KW-0946">Virion</keyword>
<keyword evidence="7" id="KW-1185">Reference proteome</keyword>
<evidence type="ECO:0000313" key="7">
    <source>
        <dbReference type="Proteomes" id="UP000029781"/>
    </source>
</evidence>
<feature type="domain" description="Major capsid protein C-terminal" evidence="4">
    <location>
        <begin position="226"/>
        <end position="501"/>
    </location>
</feature>
<evidence type="ECO:0000256" key="3">
    <source>
        <dbReference type="ARBA" id="ARBA00022844"/>
    </source>
</evidence>
<comment type="subcellular location">
    <subcellularLocation>
        <location evidence="1">Virion</location>
    </subcellularLocation>
</comment>
<evidence type="ECO:0000256" key="1">
    <source>
        <dbReference type="ARBA" id="ARBA00004328"/>
    </source>
</evidence>
<dbReference type="GeneID" id="9887745"/>
<evidence type="ECO:0000256" key="2">
    <source>
        <dbReference type="ARBA" id="ARBA00022561"/>
    </source>
</evidence>
<organism evidence="6 7">
    <name type="scientific">Cafeteria roenbergensis virus (strain BV-PW1)</name>
    <name type="common">CroV</name>
    <dbReference type="NCBI Taxonomy" id="693272"/>
    <lineage>
        <taxon>Viruses</taxon>
        <taxon>Varidnaviria</taxon>
        <taxon>Bamfordvirae</taxon>
        <taxon>Nucleocytoviricota</taxon>
        <taxon>Megaviricetes</taxon>
        <taxon>Imitervirales</taxon>
        <taxon>Mimiviridae</taxon>
        <taxon>Aliimimivirinae</taxon>
        <taxon>Rheavirus</taxon>
        <taxon>Rheavirus sinusmexicani</taxon>
    </lineage>
</organism>
<dbReference type="GO" id="GO:0019028">
    <property type="term" value="C:viral capsid"/>
    <property type="evidence" value="ECO:0007669"/>
    <property type="project" value="UniProtKB-KW"/>
</dbReference>
<proteinExistence type="predicted"/>
<dbReference type="Pfam" id="PF04451">
    <property type="entry name" value="Capsid_NCLDV"/>
    <property type="match status" value="1"/>
</dbReference>
<dbReference type="InterPro" id="IPR016112">
    <property type="entry name" value="VP_dsDNA_II"/>
</dbReference>
<dbReference type="Pfam" id="PF16903">
    <property type="entry name" value="Capsid_N"/>
    <property type="match status" value="1"/>
</dbReference>
<gene>
    <name evidence="6" type="ORF">crov342</name>
</gene>